<dbReference type="EMBL" id="JAATJH010000009">
    <property type="protein sequence ID" value="NJC28195.1"/>
    <property type="molecule type" value="Genomic_DNA"/>
</dbReference>
<dbReference type="Proteomes" id="UP000770785">
    <property type="component" value="Unassembled WGS sequence"/>
</dbReference>
<keyword evidence="2" id="KW-0560">Oxidoreductase</keyword>
<keyword evidence="4" id="KW-1185">Reference proteome</keyword>
<dbReference type="SUPFAM" id="SSF51735">
    <property type="entry name" value="NAD(P)-binding Rossmann-fold domains"/>
    <property type="match status" value="1"/>
</dbReference>
<comment type="similarity">
    <text evidence="1">Belongs to the short-chain dehydrogenases/reductases (SDR) family.</text>
</comment>
<reference evidence="3 4" key="1">
    <citation type="submission" date="2020-03" db="EMBL/GenBank/DDBJ databases">
        <title>Genomic Encyclopedia of Type Strains, Phase IV (KMG-IV): sequencing the most valuable type-strain genomes for metagenomic binning, comparative biology and taxonomic classification.</title>
        <authorList>
            <person name="Goeker M."/>
        </authorList>
    </citation>
    <scope>NUCLEOTIDE SEQUENCE [LARGE SCALE GENOMIC DNA]</scope>
    <source>
        <strain evidence="3 4">DSM 105096</strain>
    </source>
</reference>
<dbReference type="InterPro" id="IPR002347">
    <property type="entry name" value="SDR_fam"/>
</dbReference>
<dbReference type="InterPro" id="IPR036291">
    <property type="entry name" value="NAD(P)-bd_dom_sf"/>
</dbReference>
<evidence type="ECO:0000313" key="4">
    <source>
        <dbReference type="Proteomes" id="UP000770785"/>
    </source>
</evidence>
<dbReference type="Gene3D" id="3.40.50.720">
    <property type="entry name" value="NAD(P)-binding Rossmann-like Domain"/>
    <property type="match status" value="1"/>
</dbReference>
<comment type="caution">
    <text evidence="3">The sequence shown here is derived from an EMBL/GenBank/DDBJ whole genome shotgun (WGS) entry which is preliminary data.</text>
</comment>
<name>A0ABX0XFU5_9BACT</name>
<evidence type="ECO:0000256" key="1">
    <source>
        <dbReference type="ARBA" id="ARBA00006484"/>
    </source>
</evidence>
<evidence type="ECO:0000256" key="2">
    <source>
        <dbReference type="ARBA" id="ARBA00023002"/>
    </source>
</evidence>
<evidence type="ECO:0000313" key="3">
    <source>
        <dbReference type="EMBL" id="NJC28195.1"/>
    </source>
</evidence>
<dbReference type="PANTHER" id="PTHR44169">
    <property type="entry name" value="NADPH-DEPENDENT 1-ACYLDIHYDROXYACETONE PHOSPHATE REDUCTASE"/>
    <property type="match status" value="1"/>
</dbReference>
<protein>
    <submittedName>
        <fullName evidence="3">Short-subunit dehydrogenase</fullName>
    </submittedName>
</protein>
<gene>
    <name evidence="3" type="ORF">GGR27_003716</name>
</gene>
<organism evidence="3 4">
    <name type="scientific">Neolewinella antarctica</name>
    <dbReference type="NCBI Taxonomy" id="442734"/>
    <lineage>
        <taxon>Bacteria</taxon>
        <taxon>Pseudomonadati</taxon>
        <taxon>Bacteroidota</taxon>
        <taxon>Saprospiria</taxon>
        <taxon>Saprospirales</taxon>
        <taxon>Lewinellaceae</taxon>
        <taxon>Neolewinella</taxon>
    </lineage>
</organism>
<proteinExistence type="inferred from homology"/>
<dbReference type="PANTHER" id="PTHR44169:SF6">
    <property type="entry name" value="NADPH-DEPENDENT 1-ACYLDIHYDROXYACETONE PHOSPHATE REDUCTASE"/>
    <property type="match status" value="1"/>
</dbReference>
<sequence>MSSPFPSIYSAIKFAVEAITDGMRRELMPFGIDVISIAPGPVKTPIWGKGKLQTAAYEDNRYSSILARLDTYTEKANAGGLEPEVVAAAILNALEDHRQRPDQLVTKRGWMAKLVLRLPKRLQDRLIRGNLDNDRRY</sequence>
<dbReference type="Pfam" id="PF00106">
    <property type="entry name" value="adh_short"/>
    <property type="match status" value="1"/>
</dbReference>
<accession>A0ABX0XFU5</accession>